<protein>
    <submittedName>
        <fullName evidence="1">Uncharacterized protein</fullName>
    </submittedName>
</protein>
<comment type="caution">
    <text evidence="1">The sequence shown here is derived from an EMBL/GenBank/DDBJ whole genome shotgun (WGS) entry which is preliminary data.</text>
</comment>
<dbReference type="EMBL" id="JBGMDY010000008">
    <property type="protein sequence ID" value="KAL2326362.1"/>
    <property type="molecule type" value="Genomic_DNA"/>
</dbReference>
<reference evidence="1 2" key="1">
    <citation type="submission" date="2024-08" db="EMBL/GenBank/DDBJ databases">
        <title>Insights into the chromosomal genome structure of Flemingia macrophylla.</title>
        <authorList>
            <person name="Ding Y."/>
            <person name="Zhao Y."/>
            <person name="Bi W."/>
            <person name="Wu M."/>
            <person name="Zhao G."/>
            <person name="Gong Y."/>
            <person name="Li W."/>
            <person name="Zhang P."/>
        </authorList>
    </citation>
    <scope>NUCLEOTIDE SEQUENCE [LARGE SCALE GENOMIC DNA]</scope>
    <source>
        <strain evidence="1">DYQJB</strain>
        <tissue evidence="1">Leaf</tissue>
    </source>
</reference>
<organism evidence="1 2">
    <name type="scientific">Flemingia macrophylla</name>
    <dbReference type="NCBI Taxonomy" id="520843"/>
    <lineage>
        <taxon>Eukaryota</taxon>
        <taxon>Viridiplantae</taxon>
        <taxon>Streptophyta</taxon>
        <taxon>Embryophyta</taxon>
        <taxon>Tracheophyta</taxon>
        <taxon>Spermatophyta</taxon>
        <taxon>Magnoliopsida</taxon>
        <taxon>eudicotyledons</taxon>
        <taxon>Gunneridae</taxon>
        <taxon>Pentapetalae</taxon>
        <taxon>rosids</taxon>
        <taxon>fabids</taxon>
        <taxon>Fabales</taxon>
        <taxon>Fabaceae</taxon>
        <taxon>Papilionoideae</taxon>
        <taxon>50 kb inversion clade</taxon>
        <taxon>NPAAA clade</taxon>
        <taxon>indigoferoid/millettioid clade</taxon>
        <taxon>Phaseoleae</taxon>
        <taxon>Flemingia</taxon>
    </lineage>
</organism>
<dbReference type="AlphaFoldDB" id="A0ABD1LS70"/>
<proteinExistence type="predicted"/>
<gene>
    <name evidence="1" type="ORF">Fmac_025420</name>
</gene>
<keyword evidence="2" id="KW-1185">Reference proteome</keyword>
<name>A0ABD1LS70_9FABA</name>
<dbReference type="Proteomes" id="UP001603857">
    <property type="component" value="Unassembled WGS sequence"/>
</dbReference>
<evidence type="ECO:0000313" key="2">
    <source>
        <dbReference type="Proteomes" id="UP001603857"/>
    </source>
</evidence>
<sequence length="56" mass="6373">MGGLSQYHRVSKNDTWENYNSLEKNQIVESHHTYSCCIDNPIEANPSTQVWVGAYG</sequence>
<evidence type="ECO:0000313" key="1">
    <source>
        <dbReference type="EMBL" id="KAL2326362.1"/>
    </source>
</evidence>
<accession>A0ABD1LS70</accession>